<dbReference type="InterPro" id="IPR006149">
    <property type="entry name" value="EB_dom"/>
</dbReference>
<evidence type="ECO:0000313" key="3">
    <source>
        <dbReference type="Proteomes" id="UP001432322"/>
    </source>
</evidence>
<feature type="non-terminal residue" evidence="2">
    <location>
        <position position="214"/>
    </location>
</feature>
<dbReference type="Proteomes" id="UP001432322">
    <property type="component" value="Unassembled WGS sequence"/>
</dbReference>
<sequence length="214" mass="22523">PEGASCVDRLCSCNADTKLTEGKCVVAVMKNEALLFPGSRCLSSLTCLKGSHCFLGYCVCLSDTTTNSTGYCEPRNKIDVLPRALPGAQCQNGEQCEGGSHCVSGYCICQGEERADAGSFCRGASAGVRTLGSTCSSSSDCSSLPNSICHQGSCLCAEGYERINESCLKVAALPLKTFSKKLVKCSSYTDCAMPRVCGPRKTCDCPFTMSETDG</sequence>
<keyword evidence="3" id="KW-1185">Reference proteome</keyword>
<dbReference type="Pfam" id="PF01683">
    <property type="entry name" value="EB"/>
    <property type="match status" value="1"/>
</dbReference>
<dbReference type="AlphaFoldDB" id="A0AAV5WK26"/>
<evidence type="ECO:0000259" key="1">
    <source>
        <dbReference type="Pfam" id="PF01683"/>
    </source>
</evidence>
<dbReference type="PANTHER" id="PTHR45985:SF3">
    <property type="entry name" value="CHITIN DEACETYLASE-LIKE 4"/>
    <property type="match status" value="1"/>
</dbReference>
<proteinExistence type="predicted"/>
<accession>A0AAV5WK26</accession>
<dbReference type="PANTHER" id="PTHR45985">
    <property type="match status" value="1"/>
</dbReference>
<organism evidence="2 3">
    <name type="scientific">Pristionchus fissidentatus</name>
    <dbReference type="NCBI Taxonomy" id="1538716"/>
    <lineage>
        <taxon>Eukaryota</taxon>
        <taxon>Metazoa</taxon>
        <taxon>Ecdysozoa</taxon>
        <taxon>Nematoda</taxon>
        <taxon>Chromadorea</taxon>
        <taxon>Rhabditida</taxon>
        <taxon>Rhabditina</taxon>
        <taxon>Diplogasteromorpha</taxon>
        <taxon>Diplogasteroidea</taxon>
        <taxon>Neodiplogasteridae</taxon>
        <taxon>Pristionchus</taxon>
    </lineage>
</organism>
<feature type="domain" description="EB" evidence="1">
    <location>
        <begin position="65"/>
        <end position="118"/>
    </location>
</feature>
<dbReference type="EMBL" id="BTSY01000006">
    <property type="protein sequence ID" value="GMT31788.1"/>
    <property type="molecule type" value="Genomic_DNA"/>
</dbReference>
<gene>
    <name evidence="2" type="ORF">PFISCL1PPCAC_23085</name>
</gene>
<name>A0AAV5WK26_9BILA</name>
<feature type="non-terminal residue" evidence="2">
    <location>
        <position position="1"/>
    </location>
</feature>
<reference evidence="2" key="1">
    <citation type="submission" date="2023-10" db="EMBL/GenBank/DDBJ databases">
        <title>Genome assembly of Pristionchus species.</title>
        <authorList>
            <person name="Yoshida K."/>
            <person name="Sommer R.J."/>
        </authorList>
    </citation>
    <scope>NUCLEOTIDE SEQUENCE</scope>
    <source>
        <strain evidence="2">RS5133</strain>
    </source>
</reference>
<comment type="caution">
    <text evidence="2">The sequence shown here is derived from an EMBL/GenBank/DDBJ whole genome shotgun (WGS) entry which is preliminary data.</text>
</comment>
<evidence type="ECO:0000313" key="2">
    <source>
        <dbReference type="EMBL" id="GMT31788.1"/>
    </source>
</evidence>
<dbReference type="InterPro" id="IPR052740">
    <property type="entry name" value="CE4"/>
</dbReference>
<protein>
    <recommendedName>
        <fullName evidence="1">EB domain-containing protein</fullName>
    </recommendedName>
</protein>